<dbReference type="AlphaFoldDB" id="A0A5C1AL33"/>
<reference evidence="5" key="1">
    <citation type="submission" date="2019-08" db="EMBL/GenBank/DDBJ databases">
        <title>Limnoglobus roseus gen. nov., sp. nov., a novel freshwater planctomycete with a giant genome from the family Gemmataceae.</title>
        <authorList>
            <person name="Kulichevskaya I.S."/>
            <person name="Naumoff D.G."/>
            <person name="Miroshnikov K."/>
            <person name="Ivanova A."/>
            <person name="Philippov D.A."/>
            <person name="Hakobyan A."/>
            <person name="Rijpstra I.C."/>
            <person name="Sinninghe Damste J.S."/>
            <person name="Liesack W."/>
            <person name="Dedysh S.N."/>
        </authorList>
    </citation>
    <scope>NUCLEOTIDE SEQUENCE [LARGE SCALE GENOMIC DNA]</scope>
    <source>
        <strain evidence="5">PX52</strain>
    </source>
</reference>
<evidence type="ECO:0000259" key="3">
    <source>
        <dbReference type="Pfam" id="PF07635"/>
    </source>
</evidence>
<feature type="domain" description="DUF1549" evidence="1">
    <location>
        <begin position="149"/>
        <end position="355"/>
    </location>
</feature>
<dbReference type="Proteomes" id="UP000324974">
    <property type="component" value="Chromosome"/>
</dbReference>
<evidence type="ECO:0000259" key="2">
    <source>
        <dbReference type="Pfam" id="PF07587"/>
    </source>
</evidence>
<keyword evidence="5" id="KW-1185">Reference proteome</keyword>
<gene>
    <name evidence="4" type="ORF">PX52LOC_04906</name>
</gene>
<dbReference type="EMBL" id="CP042425">
    <property type="protein sequence ID" value="QEL17894.1"/>
    <property type="molecule type" value="Genomic_DNA"/>
</dbReference>
<evidence type="ECO:0008006" key="6">
    <source>
        <dbReference type="Google" id="ProtNLM"/>
    </source>
</evidence>
<dbReference type="PANTHER" id="PTHR35889">
    <property type="entry name" value="CYCLOINULO-OLIGOSACCHARIDE FRUCTANOTRANSFERASE-RELATED"/>
    <property type="match status" value="1"/>
</dbReference>
<evidence type="ECO:0000313" key="5">
    <source>
        <dbReference type="Proteomes" id="UP000324974"/>
    </source>
</evidence>
<dbReference type="PANTHER" id="PTHR35889:SF3">
    <property type="entry name" value="F-BOX DOMAIN-CONTAINING PROTEIN"/>
    <property type="match status" value="1"/>
</dbReference>
<dbReference type="Pfam" id="PF07587">
    <property type="entry name" value="PSD1"/>
    <property type="match status" value="1"/>
</dbReference>
<dbReference type="GO" id="GO:0020037">
    <property type="term" value="F:heme binding"/>
    <property type="evidence" value="ECO:0007669"/>
    <property type="project" value="InterPro"/>
</dbReference>
<name>A0A5C1AL33_9BACT</name>
<evidence type="ECO:0000259" key="1">
    <source>
        <dbReference type="Pfam" id="PF07583"/>
    </source>
</evidence>
<protein>
    <recommendedName>
        <fullName evidence="6">Cytochrome c domain-containing protein</fullName>
    </recommendedName>
</protein>
<accession>A0A5C1AL33</accession>
<evidence type="ECO:0000313" key="4">
    <source>
        <dbReference type="EMBL" id="QEL17894.1"/>
    </source>
</evidence>
<dbReference type="KEGG" id="lrs:PX52LOC_04906"/>
<dbReference type="InterPro" id="IPR011444">
    <property type="entry name" value="DUF1549"/>
</dbReference>
<dbReference type="InterPro" id="IPR022655">
    <property type="entry name" value="DUF1553"/>
</dbReference>
<feature type="domain" description="Cytochrome C Planctomycete-type" evidence="3">
    <location>
        <begin position="48"/>
        <end position="101"/>
    </location>
</feature>
<dbReference type="GO" id="GO:0009055">
    <property type="term" value="F:electron transfer activity"/>
    <property type="evidence" value="ECO:0007669"/>
    <property type="project" value="InterPro"/>
</dbReference>
<dbReference type="InterPro" id="IPR036909">
    <property type="entry name" value="Cyt_c-like_dom_sf"/>
</dbReference>
<dbReference type="InterPro" id="IPR011429">
    <property type="entry name" value="Cyt_c_Planctomycete-type"/>
</dbReference>
<dbReference type="SUPFAM" id="SSF46626">
    <property type="entry name" value="Cytochrome c"/>
    <property type="match status" value="1"/>
</dbReference>
<dbReference type="Pfam" id="PF07635">
    <property type="entry name" value="PSCyt1"/>
    <property type="match status" value="1"/>
</dbReference>
<sequence>MSATPSVPRPFSWFVSPVVLFLLATRSGAEPPRIDYNRDIRPILSNNCYQCHGPDEKERKGDLRLDTYEGATEVSVVPGKPGDSSLIARVETREKGELMPPVKSGKKLTAKEIELLRAWVQQGAKYATHWSYVKPVRITPPNAVAFPNPVDAFLAAALQKRGLKFQPEADKYTLARRVALDLTGLPPTWAEVEAFVKDGSANAYETFVDRQLAKPAFGEHWARMWLDLARYADSAGYADDPARTIWAYRDYVIRSFNANKPFDQFTVEQLAGDLLPNATEEQRIATAFHRNTLTNNEGGTSDEEFRTVAVVDRVNTTLTTWMGTSIACAQCHTHKYDPLTQTEFFGLYAFFNNTADADRTDESPVLEIGMTEERKKLRADVDAMKSALDRVVKSYPQQVQPYLKQQADALAKARATIKADTTVPVMTELAGKQRRKTQLQHRGNYLDLGDEVTEHVPAALPPLPKDAPKNRLTLARWIVSEDNPLTARVVANRFWEHVFGSGLVRTSEEFGSQGELPTHPELLDWLATELNRTKWDVKAFLKLLVMSDAYRQSSKVTPALLEADADNRWLSRGPRVRLTAEMVRDQALAVSGLLSSKMYGPSVKPPQPSFGLNAAFGRSMDWTTSTGEDKFRRGIYTEWRRTNPYPSMSTFDAPNRDVCSVRRPRTNTPLQALVTLNDPVYVEASQALARKVVGSGPSPSARAAFAFRQVASRPASEKEVDRVVKLFEETKATYAKDAKKAATMATDPIGPAPKGADVTELAAWTVVANVLLNLDEMLMKR</sequence>
<dbReference type="Pfam" id="PF07583">
    <property type="entry name" value="PSCyt2"/>
    <property type="match status" value="1"/>
</dbReference>
<dbReference type="OrthoDB" id="127107at2"/>
<feature type="domain" description="DUF1553" evidence="2">
    <location>
        <begin position="470"/>
        <end position="726"/>
    </location>
</feature>
<organism evidence="4 5">
    <name type="scientific">Limnoglobus roseus</name>
    <dbReference type="NCBI Taxonomy" id="2598579"/>
    <lineage>
        <taxon>Bacteria</taxon>
        <taxon>Pseudomonadati</taxon>
        <taxon>Planctomycetota</taxon>
        <taxon>Planctomycetia</taxon>
        <taxon>Gemmatales</taxon>
        <taxon>Gemmataceae</taxon>
        <taxon>Limnoglobus</taxon>
    </lineage>
</organism>
<proteinExistence type="predicted"/>
<dbReference type="RefSeq" id="WP_149112447.1">
    <property type="nucleotide sequence ID" value="NZ_CP042425.1"/>
</dbReference>
<dbReference type="Gene3D" id="1.10.760.10">
    <property type="entry name" value="Cytochrome c-like domain"/>
    <property type="match status" value="1"/>
</dbReference>